<dbReference type="EMBL" id="FM992695">
    <property type="protein sequence ID" value="CAX39995.1"/>
    <property type="molecule type" value="Genomic_DNA"/>
</dbReference>
<dbReference type="PANTHER" id="PTHR28054">
    <property type="entry name" value="RNA POLYMERASE I-SPECIFIC TRANSCRIPTION INITIATION FACTOR RRN10"/>
    <property type="match status" value="1"/>
</dbReference>
<dbReference type="eggNOG" id="ENOG502S1BQ">
    <property type="taxonomic scope" value="Eukaryota"/>
</dbReference>
<dbReference type="CGD" id="CAL0000163696">
    <property type="gene designation" value="Cd36_29650"/>
</dbReference>
<dbReference type="InterPro" id="IPR007898">
    <property type="entry name" value="Rrn10_Saccharomycetes"/>
</dbReference>
<dbReference type="Pfam" id="PF05234">
    <property type="entry name" value="UAF_Rrn10"/>
    <property type="match status" value="1"/>
</dbReference>
<evidence type="ECO:0000313" key="4">
    <source>
        <dbReference type="Proteomes" id="UP000002605"/>
    </source>
</evidence>
<sequence>MNISEVDRTLLNSTNVYNASNGEYHVNQTLNRTYIHNSKHHKLIETPQGLKVIIDKKVNDLDKVFYSRGKVVPPDELLDMMKLDSLKIPMKLREDFKDDAKLPDSDLLKVIHYFVSKKLGEEKNKGDISKMVQSMDETALIAMGLLIESWCEELITDDTAKHFLTTHNDDPTILLSDEESDTKVNNEDAEYEDEE</sequence>
<proteinExistence type="predicted"/>
<dbReference type="PANTHER" id="PTHR28054:SF1">
    <property type="entry name" value="RNA POLYMERASE I-SPECIFIC TRANSCRIPTION INITIATION FACTOR RRN10"/>
    <property type="match status" value="1"/>
</dbReference>
<dbReference type="GeneID" id="8050110"/>
<dbReference type="HOGENOM" id="CLU_105114_0_0_1"/>
<dbReference type="OrthoDB" id="2565191at2759"/>
<evidence type="ECO:0000313" key="2">
    <source>
        <dbReference type="CGD" id="CAL0000163696"/>
    </source>
</evidence>
<dbReference type="PIRSF" id="PIRSF009867">
    <property type="entry name" value="UAF_Rrn10"/>
    <property type="match status" value="1"/>
</dbReference>
<accession>B9WLN3</accession>
<protein>
    <submittedName>
        <fullName evidence="3">RNA polymerase I-specific transcription initiation factor, putative</fullName>
    </submittedName>
</protein>
<keyword evidence="4" id="KW-1185">Reference proteome</keyword>
<gene>
    <name evidence="2" type="ordered locus">Cd36_29650</name>
    <name evidence="3" type="ORF">CD36_29650</name>
</gene>
<reference evidence="3 4" key="1">
    <citation type="journal article" date="2009" name="Genome Res.">
        <title>Comparative genomics of the fungal pathogens Candida dubliniensis and Candida albicans.</title>
        <authorList>
            <person name="Jackson A.P."/>
            <person name="Gamble J.A."/>
            <person name="Yeomans T."/>
            <person name="Moran G.P."/>
            <person name="Saunders D."/>
            <person name="Harris D."/>
            <person name="Aslett M."/>
            <person name="Barrell J.F."/>
            <person name="Butler G."/>
            <person name="Citiulo F."/>
            <person name="Coleman D.C."/>
            <person name="de Groot P.W.J."/>
            <person name="Goodwin T.J."/>
            <person name="Quail M.A."/>
            <person name="McQuillan J."/>
            <person name="Munro C.A."/>
            <person name="Pain A."/>
            <person name="Poulter R.T."/>
            <person name="Rajandream M.A."/>
            <person name="Renauld H."/>
            <person name="Spiering M.J."/>
            <person name="Tivey A."/>
            <person name="Gow N.A.R."/>
            <person name="Barrell B."/>
            <person name="Sullivan D.J."/>
            <person name="Berriman M."/>
        </authorList>
    </citation>
    <scope>NUCLEOTIDE SEQUENCE [LARGE SCALE GENOMIC DNA]</scope>
    <source>
        <strain evidence="4">CD36 / ATCC MYA-646 / CBS 7987 / NCPF 3949 / NRRL Y-17841</strain>
    </source>
</reference>
<organism evidence="3 4">
    <name type="scientific">Candida dubliniensis (strain CD36 / ATCC MYA-646 / CBS 7987 / NCPF 3949 / NRRL Y-17841)</name>
    <name type="common">Yeast</name>
    <dbReference type="NCBI Taxonomy" id="573826"/>
    <lineage>
        <taxon>Eukaryota</taxon>
        <taxon>Fungi</taxon>
        <taxon>Dikarya</taxon>
        <taxon>Ascomycota</taxon>
        <taxon>Saccharomycotina</taxon>
        <taxon>Pichiomycetes</taxon>
        <taxon>Debaryomycetaceae</taxon>
        <taxon>Candida/Lodderomyces clade</taxon>
        <taxon>Candida</taxon>
    </lineage>
</organism>
<dbReference type="Proteomes" id="UP000002605">
    <property type="component" value="Chromosome R"/>
</dbReference>
<dbReference type="GO" id="GO:0003743">
    <property type="term" value="F:translation initiation factor activity"/>
    <property type="evidence" value="ECO:0007669"/>
    <property type="project" value="UniProtKB-KW"/>
</dbReference>
<keyword evidence="3" id="KW-0648">Protein biosynthesis</keyword>
<dbReference type="VEuPathDB" id="FungiDB:CD36_29650"/>
<name>B9WLN3_CANDC</name>
<feature type="region of interest" description="Disordered" evidence="1">
    <location>
        <begin position="171"/>
        <end position="195"/>
    </location>
</feature>
<dbReference type="RefSeq" id="XP_002421994.1">
    <property type="nucleotide sequence ID" value="XM_002421949.1"/>
</dbReference>
<evidence type="ECO:0000256" key="1">
    <source>
        <dbReference type="SAM" id="MobiDB-lite"/>
    </source>
</evidence>
<dbReference type="GO" id="GO:0042790">
    <property type="term" value="P:nucleolar large rRNA transcription by RNA polymerase I"/>
    <property type="evidence" value="ECO:0007669"/>
    <property type="project" value="InterPro"/>
</dbReference>
<dbReference type="AlphaFoldDB" id="B9WLN3"/>
<keyword evidence="3" id="KW-0396">Initiation factor</keyword>
<dbReference type="KEGG" id="cdu:CD36_29650"/>
<dbReference type="GO" id="GO:0001165">
    <property type="term" value="F:RNA polymerase I cis-regulatory region sequence-specific DNA binding"/>
    <property type="evidence" value="ECO:0007669"/>
    <property type="project" value="InterPro"/>
</dbReference>
<dbReference type="InterPro" id="IPR022793">
    <property type="entry name" value="Rrn10"/>
</dbReference>
<evidence type="ECO:0000313" key="3">
    <source>
        <dbReference type="EMBL" id="CAX39995.1"/>
    </source>
</evidence>
<dbReference type="GO" id="GO:0000500">
    <property type="term" value="C:RNA polymerase I upstream activating factor complex"/>
    <property type="evidence" value="ECO:0007669"/>
    <property type="project" value="InterPro"/>
</dbReference>